<feature type="transmembrane region" description="Helical" evidence="12">
    <location>
        <begin position="1692"/>
        <end position="1713"/>
    </location>
</feature>
<feature type="transmembrane region" description="Helical" evidence="12">
    <location>
        <begin position="2489"/>
        <end position="2507"/>
    </location>
</feature>
<feature type="transmembrane region" description="Helical" evidence="12">
    <location>
        <begin position="347"/>
        <end position="365"/>
    </location>
</feature>
<feature type="domain" description="ABC transmembrane type-1" evidence="14">
    <location>
        <begin position="2408"/>
        <end position="2693"/>
    </location>
</feature>
<feature type="transmembrane region" description="Helical" evidence="12">
    <location>
        <begin position="2527"/>
        <end position="2545"/>
    </location>
</feature>
<dbReference type="CDD" id="cd03250">
    <property type="entry name" value="ABCC_MRP_domain1"/>
    <property type="match status" value="2"/>
</dbReference>
<dbReference type="GO" id="GO:0016887">
    <property type="term" value="F:ATP hydrolysis activity"/>
    <property type="evidence" value="ECO:0007669"/>
    <property type="project" value="InterPro"/>
</dbReference>
<feature type="transmembrane region" description="Helical" evidence="12">
    <location>
        <begin position="1806"/>
        <end position="1827"/>
    </location>
</feature>
<dbReference type="InterPro" id="IPR011527">
    <property type="entry name" value="ABC1_TM_dom"/>
</dbReference>
<dbReference type="SUPFAM" id="SSF90123">
    <property type="entry name" value="ABC transporter transmembrane region"/>
    <property type="match status" value="4"/>
</dbReference>
<dbReference type="PANTHER" id="PTHR24223:SF443">
    <property type="entry name" value="MULTIDRUG-RESISTANCE LIKE PROTEIN 1, ISOFORM I"/>
    <property type="match status" value="1"/>
</dbReference>
<feature type="transmembrane region" description="Helical" evidence="12">
    <location>
        <begin position="94"/>
        <end position="116"/>
    </location>
</feature>
<keyword evidence="7" id="KW-0067">ATP-binding</keyword>
<feature type="region of interest" description="Disordered" evidence="11">
    <location>
        <begin position="2339"/>
        <end position="2363"/>
    </location>
</feature>
<dbReference type="InterPro" id="IPR036640">
    <property type="entry name" value="ABC1_TM_sf"/>
</dbReference>
<feature type="transmembrane region" description="Helical" evidence="12">
    <location>
        <begin position="1764"/>
        <end position="1786"/>
    </location>
</feature>
<dbReference type="PROSITE" id="PS50893">
    <property type="entry name" value="ABC_TRANSPORTER_2"/>
    <property type="match status" value="4"/>
</dbReference>
<dbReference type="SUPFAM" id="SSF52540">
    <property type="entry name" value="P-loop containing nucleoside triphosphate hydrolases"/>
    <property type="match status" value="4"/>
</dbReference>
<evidence type="ECO:0000256" key="2">
    <source>
        <dbReference type="ARBA" id="ARBA00009726"/>
    </source>
</evidence>
<evidence type="ECO:0000256" key="10">
    <source>
        <dbReference type="ARBA" id="ARBA00049660"/>
    </source>
</evidence>
<evidence type="ECO:0000313" key="15">
    <source>
        <dbReference type="EMBL" id="PNH04412.1"/>
    </source>
</evidence>
<dbReference type="CDD" id="cd18580">
    <property type="entry name" value="ABC_6TM_ABCC_D2"/>
    <property type="match status" value="2"/>
</dbReference>
<feature type="transmembrane region" description="Helical" evidence="12">
    <location>
        <begin position="2662"/>
        <end position="2684"/>
    </location>
</feature>
<dbReference type="Gene3D" id="1.20.1080.10">
    <property type="entry name" value="Glycerol uptake facilitator protein"/>
    <property type="match status" value="1"/>
</dbReference>
<feature type="transmembrane region" description="Helical" evidence="12">
    <location>
        <begin position="828"/>
        <end position="846"/>
    </location>
</feature>
<dbReference type="Pfam" id="PF00005">
    <property type="entry name" value="ABC_tran"/>
    <property type="match status" value="4"/>
</dbReference>
<dbReference type="EMBL" id="PGGS01000390">
    <property type="protein sequence ID" value="PNH04412.1"/>
    <property type="molecule type" value="Genomic_DNA"/>
</dbReference>
<dbReference type="FunFam" id="1.20.1080.10:FF:000011">
    <property type="entry name" value="Formate family transporter"/>
    <property type="match status" value="1"/>
</dbReference>
<dbReference type="InterPro" id="IPR003439">
    <property type="entry name" value="ABC_transporter-like_ATP-bd"/>
</dbReference>
<feature type="domain" description="ABC transmembrane type-1" evidence="14">
    <location>
        <begin position="709"/>
        <end position="994"/>
    </location>
</feature>
<feature type="transmembrane region" description="Helical" evidence="12">
    <location>
        <begin position="1955"/>
        <end position="1972"/>
    </location>
</feature>
<evidence type="ECO:0000313" key="16">
    <source>
        <dbReference type="Proteomes" id="UP000236333"/>
    </source>
</evidence>
<feature type="transmembrane region" description="Helical" evidence="12">
    <location>
        <begin position="1642"/>
        <end position="1660"/>
    </location>
</feature>
<protein>
    <submittedName>
        <fullName evidence="15">Multidrug resistance-associated protein 1</fullName>
    </submittedName>
</protein>
<evidence type="ECO:0000256" key="1">
    <source>
        <dbReference type="ARBA" id="ARBA00004128"/>
    </source>
</evidence>
<feature type="transmembrane region" description="Helical" evidence="12">
    <location>
        <begin position="1733"/>
        <end position="1752"/>
    </location>
</feature>
<feature type="compositionally biased region" description="Basic and acidic residues" evidence="11">
    <location>
        <begin position="2349"/>
        <end position="2362"/>
    </location>
</feature>
<feature type="transmembrane region" description="Helical" evidence="12">
    <location>
        <begin position="853"/>
        <end position="872"/>
    </location>
</feature>
<keyword evidence="16" id="KW-1185">Reference proteome</keyword>
<feature type="transmembrane region" description="Helical" evidence="12">
    <location>
        <begin position="136"/>
        <end position="156"/>
    </location>
</feature>
<feature type="domain" description="ABC transporter" evidence="13">
    <location>
        <begin position="2759"/>
        <end position="2994"/>
    </location>
</feature>
<feature type="region of interest" description="Disordered" evidence="11">
    <location>
        <begin position="641"/>
        <end position="664"/>
    </location>
</feature>
<feature type="domain" description="ABC transporter" evidence="13">
    <location>
        <begin position="2111"/>
        <end position="2333"/>
    </location>
</feature>
<dbReference type="InterPro" id="IPR017871">
    <property type="entry name" value="ABC_transporter-like_CS"/>
</dbReference>
<feature type="transmembrane region" description="Helical" evidence="12">
    <location>
        <begin position="320"/>
        <end position="341"/>
    </location>
</feature>
<feature type="domain" description="ABC transmembrane type-1" evidence="14">
    <location>
        <begin position="105"/>
        <end position="379"/>
    </location>
</feature>
<dbReference type="InterPro" id="IPR003593">
    <property type="entry name" value="AAA+_ATPase"/>
</dbReference>
<dbReference type="Proteomes" id="UP000236333">
    <property type="component" value="Unassembled WGS sequence"/>
</dbReference>
<feature type="transmembrane region" description="Helical" evidence="12">
    <location>
        <begin position="935"/>
        <end position="956"/>
    </location>
</feature>
<feature type="transmembrane region" description="Helical" evidence="12">
    <location>
        <begin position="214"/>
        <end position="234"/>
    </location>
</feature>
<comment type="caution">
    <text evidence="15">The sequence shown here is derived from an EMBL/GenBank/DDBJ whole genome shotgun (WGS) entry which is preliminary data.</text>
</comment>
<keyword evidence="8 12" id="KW-1133">Transmembrane helix</keyword>
<dbReference type="SMART" id="SM00382">
    <property type="entry name" value="AAA"/>
    <property type="match status" value="4"/>
</dbReference>
<evidence type="ECO:0000256" key="8">
    <source>
        <dbReference type="ARBA" id="ARBA00022989"/>
    </source>
</evidence>
<dbReference type="PROSITE" id="PS00211">
    <property type="entry name" value="ABC_TRANSPORTER_1"/>
    <property type="match status" value="2"/>
</dbReference>
<feature type="compositionally biased region" description="Basic and acidic residues" evidence="11">
    <location>
        <begin position="650"/>
        <end position="663"/>
    </location>
</feature>
<evidence type="ECO:0000256" key="12">
    <source>
        <dbReference type="SAM" id="Phobius"/>
    </source>
</evidence>
<accession>A0A2J7ZVW9</accession>
<dbReference type="OrthoDB" id="525473at2759"/>
<keyword evidence="4 12" id="KW-0812">Transmembrane</keyword>
<keyword evidence="9 12" id="KW-0472">Membrane</keyword>
<dbReference type="InterPro" id="IPR027417">
    <property type="entry name" value="P-loop_NTPase"/>
</dbReference>
<evidence type="ECO:0000259" key="14">
    <source>
        <dbReference type="PROSITE" id="PS50929"/>
    </source>
</evidence>
<feature type="transmembrane region" description="Helical" evidence="12">
    <location>
        <begin position="695"/>
        <end position="717"/>
    </location>
</feature>
<evidence type="ECO:0000259" key="13">
    <source>
        <dbReference type="PROSITE" id="PS50893"/>
    </source>
</evidence>
<comment type="similarity">
    <text evidence="10">Belongs to the FNT transporter (TC 1.A.16) family.</text>
</comment>
<dbReference type="GO" id="GO:0140359">
    <property type="term" value="F:ABC-type transporter activity"/>
    <property type="evidence" value="ECO:0007669"/>
    <property type="project" value="InterPro"/>
</dbReference>
<feature type="transmembrane region" description="Helical" evidence="12">
    <location>
        <begin position="2552"/>
        <end position="2571"/>
    </location>
</feature>
<feature type="transmembrane region" description="Helical" evidence="12">
    <location>
        <begin position="240"/>
        <end position="261"/>
    </location>
</feature>
<feature type="domain" description="ABC transporter" evidence="13">
    <location>
        <begin position="412"/>
        <end position="634"/>
    </location>
</feature>
<gene>
    <name evidence="15" type="ORF">TSOC_009416</name>
</gene>
<feature type="transmembrane region" description="Helical" evidence="12">
    <location>
        <begin position="790"/>
        <end position="808"/>
    </location>
</feature>
<feature type="domain" description="ABC transmembrane type-1" evidence="14">
    <location>
        <begin position="1975"/>
        <end position="2078"/>
    </location>
</feature>
<comment type="similarity">
    <text evidence="2">Belongs to the ABC transporter superfamily. ABCC family. Conjugate transporter (TC 3.A.1.208) subfamily.</text>
</comment>
<feature type="transmembrane region" description="Helical" evidence="12">
    <location>
        <begin position="2046"/>
        <end position="2064"/>
    </location>
</feature>
<feature type="transmembrane region" description="Helical" evidence="12">
    <location>
        <begin position="1912"/>
        <end position="1935"/>
    </location>
</feature>
<evidence type="ECO:0000256" key="4">
    <source>
        <dbReference type="ARBA" id="ARBA00022692"/>
    </source>
</evidence>
<dbReference type="CDD" id="cd03244">
    <property type="entry name" value="ABCC_MRP_domain2"/>
    <property type="match status" value="2"/>
</dbReference>
<dbReference type="PROSITE" id="PS50929">
    <property type="entry name" value="ABC_TM1F"/>
    <property type="match status" value="4"/>
</dbReference>
<feature type="transmembrane region" description="Helical" evidence="12">
    <location>
        <begin position="963"/>
        <end position="985"/>
    </location>
</feature>
<evidence type="ECO:0000256" key="9">
    <source>
        <dbReference type="ARBA" id="ARBA00023136"/>
    </source>
</evidence>
<keyword evidence="3" id="KW-0813">Transport</keyword>
<dbReference type="Pfam" id="PF00664">
    <property type="entry name" value="ABC_membrane"/>
    <property type="match status" value="4"/>
</dbReference>
<feature type="transmembrane region" description="Helical" evidence="12">
    <location>
        <begin position="752"/>
        <end position="778"/>
    </location>
</feature>
<keyword evidence="6" id="KW-0547">Nucleotide-binding</keyword>
<evidence type="ECO:0000256" key="5">
    <source>
        <dbReference type="ARBA" id="ARBA00022737"/>
    </source>
</evidence>
<comment type="subcellular location">
    <subcellularLocation>
        <location evidence="1">Vacuole membrane</location>
        <topology evidence="1">Multi-pass membrane protein</topology>
    </subcellularLocation>
</comment>
<evidence type="ECO:0000256" key="11">
    <source>
        <dbReference type="SAM" id="MobiDB-lite"/>
    </source>
</evidence>
<organism evidence="15 16">
    <name type="scientific">Tetrabaena socialis</name>
    <dbReference type="NCBI Taxonomy" id="47790"/>
    <lineage>
        <taxon>Eukaryota</taxon>
        <taxon>Viridiplantae</taxon>
        <taxon>Chlorophyta</taxon>
        <taxon>core chlorophytes</taxon>
        <taxon>Chlorophyceae</taxon>
        <taxon>CS clade</taxon>
        <taxon>Chlamydomonadales</taxon>
        <taxon>Tetrabaenaceae</taxon>
        <taxon>Tetrabaena</taxon>
    </lineage>
</organism>
<keyword evidence="5" id="KW-0677">Repeat</keyword>
<dbReference type="Gene3D" id="3.40.50.300">
    <property type="entry name" value="P-loop containing nucleotide triphosphate hydrolases"/>
    <property type="match status" value="4"/>
</dbReference>
<evidence type="ECO:0000256" key="7">
    <source>
        <dbReference type="ARBA" id="ARBA00022840"/>
    </source>
</evidence>
<dbReference type="InterPro" id="IPR023271">
    <property type="entry name" value="Aquaporin-like"/>
</dbReference>
<dbReference type="Gene3D" id="1.20.1560.10">
    <property type="entry name" value="ABC transporter type 1, transmembrane domain"/>
    <property type="match status" value="4"/>
</dbReference>
<feature type="transmembrane region" description="Helical" evidence="12">
    <location>
        <begin position="2394"/>
        <end position="2416"/>
    </location>
</feature>
<dbReference type="FunFam" id="3.40.50.300:FF:000163">
    <property type="entry name" value="Multidrug resistance-associated protein member 4"/>
    <property type="match status" value="2"/>
</dbReference>
<dbReference type="PANTHER" id="PTHR24223">
    <property type="entry name" value="ATP-BINDING CASSETTE SUB-FAMILY C"/>
    <property type="match status" value="1"/>
</dbReference>
<name>A0A2J7ZVW9_9CHLO</name>
<reference evidence="15 16" key="1">
    <citation type="journal article" date="2017" name="Mol. Biol. Evol.">
        <title>The 4-celled Tetrabaena socialis nuclear genome reveals the essential components for genetic control of cell number at the origin of multicellularity in the volvocine lineage.</title>
        <authorList>
            <person name="Featherston J."/>
            <person name="Arakaki Y."/>
            <person name="Hanschen E.R."/>
            <person name="Ferris P.J."/>
            <person name="Michod R.E."/>
            <person name="Olson B.J.S.C."/>
            <person name="Nozaki H."/>
            <person name="Durand P.M."/>
        </authorList>
    </citation>
    <scope>NUCLEOTIDE SEQUENCE [LARGE SCALE GENOMIC DNA]</scope>
    <source>
        <strain evidence="15 16">NIES-571</strain>
    </source>
</reference>
<dbReference type="Pfam" id="PF01226">
    <property type="entry name" value="Form_Nir_trans"/>
    <property type="match status" value="1"/>
</dbReference>
<dbReference type="GO" id="GO:0005524">
    <property type="term" value="F:ATP binding"/>
    <property type="evidence" value="ECO:0007669"/>
    <property type="project" value="UniProtKB-KW"/>
</dbReference>
<dbReference type="InterPro" id="IPR000292">
    <property type="entry name" value="For/NO2_transpt"/>
</dbReference>
<evidence type="ECO:0000256" key="3">
    <source>
        <dbReference type="ARBA" id="ARBA00022448"/>
    </source>
</evidence>
<dbReference type="FunFam" id="3.40.50.300:FF:000997">
    <property type="entry name" value="Multidrug resistance-associated protein 1"/>
    <property type="match status" value="2"/>
</dbReference>
<dbReference type="GO" id="GO:0005774">
    <property type="term" value="C:vacuolar membrane"/>
    <property type="evidence" value="ECO:0007669"/>
    <property type="project" value="UniProtKB-SubCell"/>
</dbReference>
<proteinExistence type="inferred from homology"/>
<dbReference type="InterPro" id="IPR050173">
    <property type="entry name" value="ABC_transporter_C-like"/>
</dbReference>
<feature type="transmembrane region" description="Helical" evidence="12">
    <location>
        <begin position="2451"/>
        <end position="2477"/>
    </location>
</feature>
<feature type="transmembrane region" description="Helical" evidence="12">
    <location>
        <begin position="2634"/>
        <end position="2655"/>
    </location>
</feature>
<dbReference type="InterPro" id="IPR044726">
    <property type="entry name" value="ABCC_6TM_D2"/>
</dbReference>
<sequence>MAIEPEAPHEDPTRGFLNKFSFGWMFKHVKAARNGGIDSTANDLGLPPKCRSGAAYEDFAANWAAEAKLQDSSSGVGKNPSLLRALRKSFWRDYMVAGACKLGWSTFVILGAFYFVRSLIAHVNGIKDGRLYSTTVAGWALMAGFTIDAWFLGLCLQRMGYICMNVGIRARAALVQAVTHKSFRLNSVRADQAADIVNFVASDIQKIYDGAMEFHYLWTAPIEAAAILALLGYLTKDSMLPGLGVILLVLPLQYVFGYKIIQIKMENAKYVSHRSSILQEVLPAIKLVKYYAWEQYFENEITKVRKEELRLAFWNAVMKVINVACVFCVPPMTAFVIFITYEFQKDRLVSSVAFTTLSLFNILRFPLVVLPKALRACSEAKASLARLETYLLEDVAGGNTAASRVKSNSPGVHIDSAVFHHPTNPNWHLHVPHFEVAPGQVVAVVGRIGAGKSSLIQAILGNMVKEHGSMQIGGRISYVPQNPWLQNLSIRENVMFGEAFEDVKYDAVIDACALTMDLQILPQGDMSKAGIRGVNFSGGQRQRVNLARCAYADADLVLLDNALSAVDHHTAHHIFDTCIKGLFSDKAVVLITHQIEFMPRCDAVAIMDDGRCLYYGKWNEEAQNLLGKLLPITHLLHAAGSQEAPPAAPKKKDDKSDGPKKAESVQLTLAPTSIGRPTGQKEAAINIHLTAKKAFLIYTWHGNLVLVGICFLFFLAAQTSRQMSDFWVRWWVADEYDKFPVKGKQDAAASKFYSLIFLLMVGLFYLLMLARGSTFLWWVLRSSENLRKKALHNVLNAPMGFFLVTPVGDLLLNFTKDQDIMDENLPDAVHFMGIYGLILLATTITVSVTINFFGAFTGALIIMTLLMLYVYLPAATAFKKARAASGGMLVGLVAETLEGLSVVQAFSKQDYFIDEAARRTDVTNAAVFNAEALNLWLAFWCDMIGACLVGVVSAFAVGMKVQLGAATVGLAFSNIIQMLVFYTWVVRFIAESISLFHSVEGMTYLAEYVPHDGVFFDQKQLDGVAKSITLPDGQIVPATSKVQVVIDDAAMSRWPSTGNIRFEDVWMQYRLDAAWALKGVTFKIKDGEKVGAVGRTGSGKSTTLLALYRMFELGKGRIIIDGVDIATLPLKRLRTGLSIIPQEPVMFSGTVRSNLDPFGEFKDDAVLWEVLKKLGLEAQAQHAGGLEGHVDGSGGKAWSLGQMQLVCLARAALRAVPILCLDEATAAMDPHTELIVQETIRKVFDDRTTITIAHRLDTIIESDKVLVMEQGELKEYAPPSQLLGNRDTMFSKLVDKTGVAAAAALRKMAEDHFAKQGIAIANYPNYAPGYMFGAAGSSLQLPATEIGQVLDSVRQAQAFLQQATEQQAHMCVRLQRETEELRARGDEHEHMIQRLIATQPQQHFGQLWLVAYDARVKPVLDGLTKAINRGEGMYGNVSLNAAMEQPKHGSAWTYRLIFHSGLHSRILQAWAEISGRHPGVAIQDCLTTWGVTRRQEQQPAYQLAYEAGQHPTWRGGDLVVRPAGPGSRVVRYDAAAHGPALAGPRLTGIDTLLRPGGGAAAPRVHPHKPRWGPPSGGAWYGPYGPGPSQAPTDPTFAELPAIATFVQGIQAGAYIAFGGFLACSVGGSIPGITAANPGIAKLLFALIFPVGLAMVTNCGAELYTGNTMMLTCAMMEKKATWGQLAKNWSVSYLGNFVGSIAMVAAVVATGLFATNTLPVTMAVAKSNLGFMEVLSRSILCNWLVCCAVWMASAATSLPGRIMGLWPPITAFVAIGLEHSVANMFIIPLGMCLGADVTWKQFIFQNLIPVTIGNTIAGVLMMAIAYSVSYGALGKAFKPADAALAFQWMFKHVKAARNGDLDPTTMTMPAQNHANVAYDTFAANWAAELKLKDSNEGKDPSLVRALRKSFGGVYLLGGACKLGWSTFVILGAFYFVRSLLAHVNGIKDGRLYSTTVAGWCLMAGFTIDAWLLGERSILQEVLPAIKLVKYYAWEQYFENEITKVRKEELRLAFWNAVMKVINVACVFCVPPMTAFVIFITYEFQKDRLVSSVAFTTLSLFNILRFPLVVLPKALRACSEAKASLARLETYLLEDVAGGNTAASRVKSNSPGVHIDSAVFHHPTNPNWHLHIPRFDVSPGQVVAVVGRIGAGKSSLVQAILGNMVKEHGSMQIGGRISYVPQNPWLQNLSIRENVMFGEAFEDVKYDAVIDACALTMDLQILPQGDMSKAGIRGVNFSGGQRQRVNLARCAYADADLVLLDNALSAVDHHTAHHIFDTCIKGLFSDKAVVLITHQIEFMPRCDAVAIMDDGRCLYYGKWNEEAQNLLGKLLPITHLLHAAGSQEAPPAAPKKKDDKNDGPKKAESVQLTLAPTSIGRPTGQKEAAVNIHLSPYKAFLVYTWHGNLVLVGVCFVIFLAAQTARQISDFWVRWWVADEYSYYPDKTKQDAGATKFYALIYLLIIGLFYLLMIARGATFLWWVLRSSENLRKKALHNVFNAPMGFFLVTPVGDLLLNFTKDQDIMDENLPDAVHFMGIYGLILLATTITVSVTLKYFGAFTGALIIMTLLMLYVYLPAATAFKKARAASGGMLVGLVAETLEGLSVVQAFSKQDYFIDEAARRTDVTNAAVFNAEALNLWLAFWCDMIGACLVGVVSAFAVGMKVQLGAATVGLAFSNIIQMLVFYTWVVRFIAESISLFHSVEGMTYLAEYVPHDGVFFDQKQLDGVAKSITLPDGQIVPATSKVQVVIDDAAMSRWPSTGNIRFEDVWMQYRLDAAWALKGVTFKIKDGEKVGAVGRTGSGKSTTLLALYRMFELGKGRIIIDGVDIATLPLKRLRTGLSIIPQEPVMFSGTVRSNLDPFGEFKDDAVLWEVLKKVGLEAQAQHAGGLEGHVDGSGGKAWSLGQMQLVCLARAALRAVPILCLDEATAAMDPHTELIVQETIRKVFDDRTTITIAHRLDTIIESDKVLVMEQGELKEYAPPSQLLGNRDTMFSKLVDKTGVAAAAALRKMAEDHFAKQGIAIAK</sequence>
<feature type="domain" description="ABC transporter" evidence="13">
    <location>
        <begin position="1060"/>
        <end position="1295"/>
    </location>
</feature>
<dbReference type="InterPro" id="IPR044746">
    <property type="entry name" value="ABCC_6TM_D1"/>
</dbReference>
<feature type="transmembrane region" description="Helical" evidence="12">
    <location>
        <begin position="2019"/>
        <end position="2040"/>
    </location>
</feature>
<evidence type="ECO:0000256" key="6">
    <source>
        <dbReference type="ARBA" id="ARBA00022741"/>
    </source>
</evidence>
<dbReference type="CDD" id="cd18579">
    <property type="entry name" value="ABC_6TM_ABCC_D1"/>
    <property type="match status" value="1"/>
</dbReference>